<reference evidence="1" key="1">
    <citation type="journal article" date="2014" name="Front. Microbiol.">
        <title>High frequency of phylogenetically diverse reductive dehalogenase-homologous genes in deep subseafloor sedimentary metagenomes.</title>
        <authorList>
            <person name="Kawai M."/>
            <person name="Futagami T."/>
            <person name="Toyoda A."/>
            <person name="Takaki Y."/>
            <person name="Nishi S."/>
            <person name="Hori S."/>
            <person name="Arai W."/>
            <person name="Tsubouchi T."/>
            <person name="Morono Y."/>
            <person name="Uchiyama I."/>
            <person name="Ito T."/>
            <person name="Fujiyama A."/>
            <person name="Inagaki F."/>
            <person name="Takami H."/>
        </authorList>
    </citation>
    <scope>NUCLEOTIDE SEQUENCE</scope>
    <source>
        <strain evidence="1">Expedition CK06-06</strain>
    </source>
</reference>
<proteinExistence type="predicted"/>
<name>X0U2W1_9ZZZZ</name>
<dbReference type="EMBL" id="BARS01028969">
    <property type="protein sequence ID" value="GAG00109.1"/>
    <property type="molecule type" value="Genomic_DNA"/>
</dbReference>
<sequence>DWNKRAVNEVVYTFMIEGTKSLDAPVGYTTEGFWIDDVEVELASDEGVEIAKIFDLEEAVKMLQDLQRGDLETLYLTKKIELVELMKERVRRGIDGS</sequence>
<gene>
    <name evidence="1" type="ORF">S01H1_45341</name>
</gene>
<accession>X0U2W1</accession>
<comment type="caution">
    <text evidence="1">The sequence shown here is derived from an EMBL/GenBank/DDBJ whole genome shotgun (WGS) entry which is preliminary data.</text>
</comment>
<feature type="non-terminal residue" evidence="1">
    <location>
        <position position="1"/>
    </location>
</feature>
<protein>
    <submittedName>
        <fullName evidence="1">Uncharacterized protein</fullName>
    </submittedName>
</protein>
<organism evidence="1">
    <name type="scientific">marine sediment metagenome</name>
    <dbReference type="NCBI Taxonomy" id="412755"/>
    <lineage>
        <taxon>unclassified sequences</taxon>
        <taxon>metagenomes</taxon>
        <taxon>ecological metagenomes</taxon>
    </lineage>
</organism>
<dbReference type="AlphaFoldDB" id="X0U2W1"/>
<evidence type="ECO:0000313" key="1">
    <source>
        <dbReference type="EMBL" id="GAG00109.1"/>
    </source>
</evidence>